<protein>
    <submittedName>
        <fullName evidence="1">Uncharacterized protein</fullName>
    </submittedName>
</protein>
<sequence length="160" mass="17884">MTGDADVRKVHGFTVRICTSDEHSYHEQNDPSQHGSDLVGGLFSQEYGHPWAIVIIVGRCIARPQQVDFQQVIQHVKGNPPAKAELDKTTPHQWTAHPPEGDTTNFGESGPAAEVLTFRAAFWGALPSVLGHQHMLFGSIRDSFFSWTRMTAKYWRTSNL</sequence>
<dbReference type="Proteomes" id="UP000016933">
    <property type="component" value="Unassembled WGS sequence"/>
</dbReference>
<reference evidence="1 2" key="2">
    <citation type="journal article" date="2012" name="PLoS Pathog.">
        <title>Diverse lifestyles and strategies of plant pathogenesis encoded in the genomes of eighteen Dothideomycetes fungi.</title>
        <authorList>
            <person name="Ohm R.A."/>
            <person name="Feau N."/>
            <person name="Henrissat B."/>
            <person name="Schoch C.L."/>
            <person name="Horwitz B.A."/>
            <person name="Barry K.W."/>
            <person name="Condon B.J."/>
            <person name="Copeland A.C."/>
            <person name="Dhillon B."/>
            <person name="Glaser F."/>
            <person name="Hesse C.N."/>
            <person name="Kosti I."/>
            <person name="LaButti K."/>
            <person name="Lindquist E.A."/>
            <person name="Lucas S."/>
            <person name="Salamov A.A."/>
            <person name="Bradshaw R.E."/>
            <person name="Ciuffetti L."/>
            <person name="Hamelin R.C."/>
            <person name="Kema G.H.J."/>
            <person name="Lawrence C."/>
            <person name="Scott J.A."/>
            <person name="Spatafora J.W."/>
            <person name="Turgeon B.G."/>
            <person name="de Wit P.J.G.M."/>
            <person name="Zhong S."/>
            <person name="Goodwin S.B."/>
            <person name="Grigoriev I.V."/>
        </authorList>
    </citation>
    <scope>NUCLEOTIDE SEQUENCE [LARGE SCALE GENOMIC DNA]</scope>
    <source>
        <strain evidence="2">NZE10 / CBS 128990</strain>
    </source>
</reference>
<name>N1PBL3_DOTSN</name>
<evidence type="ECO:0000313" key="2">
    <source>
        <dbReference type="Proteomes" id="UP000016933"/>
    </source>
</evidence>
<evidence type="ECO:0000313" key="1">
    <source>
        <dbReference type="EMBL" id="EME38236.1"/>
    </source>
</evidence>
<dbReference type="AlphaFoldDB" id="N1PBL3"/>
<dbReference type="EMBL" id="KB446547">
    <property type="protein sequence ID" value="EME38236.1"/>
    <property type="molecule type" value="Genomic_DNA"/>
</dbReference>
<accession>N1PBL3</accession>
<dbReference type="HOGENOM" id="CLU_1652103_0_0_1"/>
<reference evidence="2" key="1">
    <citation type="journal article" date="2012" name="PLoS Genet.">
        <title>The genomes of the fungal plant pathogens Cladosporium fulvum and Dothistroma septosporum reveal adaptation to different hosts and lifestyles but also signatures of common ancestry.</title>
        <authorList>
            <person name="de Wit P.J.G.M."/>
            <person name="van der Burgt A."/>
            <person name="Oekmen B."/>
            <person name="Stergiopoulos I."/>
            <person name="Abd-Elsalam K.A."/>
            <person name="Aerts A.L."/>
            <person name="Bahkali A.H."/>
            <person name="Beenen H.G."/>
            <person name="Chettri P."/>
            <person name="Cox M.P."/>
            <person name="Datema E."/>
            <person name="de Vries R.P."/>
            <person name="Dhillon B."/>
            <person name="Ganley A.R."/>
            <person name="Griffiths S.A."/>
            <person name="Guo Y."/>
            <person name="Hamelin R.C."/>
            <person name="Henrissat B."/>
            <person name="Kabir M.S."/>
            <person name="Jashni M.K."/>
            <person name="Kema G."/>
            <person name="Klaubauf S."/>
            <person name="Lapidus A."/>
            <person name="Levasseur A."/>
            <person name="Lindquist E."/>
            <person name="Mehrabi R."/>
            <person name="Ohm R.A."/>
            <person name="Owen T.J."/>
            <person name="Salamov A."/>
            <person name="Schwelm A."/>
            <person name="Schijlen E."/>
            <person name="Sun H."/>
            <person name="van den Burg H.A."/>
            <person name="van Ham R.C.H.J."/>
            <person name="Zhang S."/>
            <person name="Goodwin S.B."/>
            <person name="Grigoriev I.V."/>
            <person name="Collemare J."/>
            <person name="Bradshaw R.E."/>
        </authorList>
    </citation>
    <scope>NUCLEOTIDE SEQUENCE [LARGE SCALE GENOMIC DNA]</scope>
    <source>
        <strain evidence="2">NZE10 / CBS 128990</strain>
    </source>
</reference>
<gene>
    <name evidence="1" type="ORF">DOTSEDRAFT_39288</name>
</gene>
<organism evidence="1 2">
    <name type="scientific">Dothistroma septosporum (strain NZE10 / CBS 128990)</name>
    <name type="common">Red band needle blight fungus</name>
    <name type="synonym">Mycosphaerella pini</name>
    <dbReference type="NCBI Taxonomy" id="675120"/>
    <lineage>
        <taxon>Eukaryota</taxon>
        <taxon>Fungi</taxon>
        <taxon>Dikarya</taxon>
        <taxon>Ascomycota</taxon>
        <taxon>Pezizomycotina</taxon>
        <taxon>Dothideomycetes</taxon>
        <taxon>Dothideomycetidae</taxon>
        <taxon>Mycosphaerellales</taxon>
        <taxon>Mycosphaerellaceae</taxon>
        <taxon>Dothistroma</taxon>
    </lineage>
</organism>
<keyword evidence="2" id="KW-1185">Reference proteome</keyword>
<proteinExistence type="predicted"/>